<dbReference type="OrthoDB" id="3378006at2"/>
<comment type="caution">
    <text evidence="1">The sequence shown here is derived from an EMBL/GenBank/DDBJ whole genome shotgun (WGS) entry which is preliminary data.</text>
</comment>
<keyword evidence="2" id="KW-1185">Reference proteome</keyword>
<dbReference type="InterPro" id="IPR045682">
    <property type="entry name" value="DUF6193"/>
</dbReference>
<dbReference type="RefSeq" id="WP_067698304.1">
    <property type="nucleotide sequence ID" value="NZ_LLZH01000283.1"/>
</dbReference>
<organism evidence="1 2">
    <name type="scientific">Actinoplanes awajinensis subsp. mycoplanecinus</name>
    <dbReference type="NCBI Taxonomy" id="135947"/>
    <lineage>
        <taxon>Bacteria</taxon>
        <taxon>Bacillati</taxon>
        <taxon>Actinomycetota</taxon>
        <taxon>Actinomycetes</taxon>
        <taxon>Micromonosporales</taxon>
        <taxon>Micromonosporaceae</taxon>
        <taxon>Actinoplanes</taxon>
    </lineage>
</organism>
<dbReference type="EMBL" id="LLZH01000283">
    <property type="protein sequence ID" value="KUL28940.1"/>
    <property type="molecule type" value="Genomic_DNA"/>
</dbReference>
<evidence type="ECO:0000313" key="2">
    <source>
        <dbReference type="Proteomes" id="UP000053244"/>
    </source>
</evidence>
<dbReference type="AlphaFoldDB" id="A0A101JL73"/>
<accession>A0A101JL73</accession>
<name>A0A101JL73_9ACTN</name>
<reference evidence="1 2" key="1">
    <citation type="submission" date="2015-10" db="EMBL/GenBank/DDBJ databases">
        <authorList>
            <person name="Gilbert D.G."/>
        </authorList>
    </citation>
    <scope>NUCLEOTIDE SEQUENCE [LARGE SCALE GENOMIC DNA]</scope>
    <source>
        <strain evidence="1 2">NRRL B-16712</strain>
    </source>
</reference>
<dbReference type="Proteomes" id="UP000053244">
    <property type="component" value="Unassembled WGS sequence"/>
</dbReference>
<sequence length="121" mass="13642">MAARWPFLGSVALAEAHERGDRRETMWLHLSENHYADPVLARLHAFSTLASREPRLRALHPRLSVLTLSFRPTADRRNGPRLPAVIPTPTPDRFTVRTSTHIHDECTAPTALHLVLTDLPT</sequence>
<gene>
    <name evidence="1" type="ORF">ADL15_30315</name>
</gene>
<proteinExistence type="predicted"/>
<evidence type="ECO:0000313" key="1">
    <source>
        <dbReference type="EMBL" id="KUL28940.1"/>
    </source>
</evidence>
<protein>
    <submittedName>
        <fullName evidence="1">Uncharacterized protein</fullName>
    </submittedName>
</protein>
<dbReference type="Pfam" id="PF19692">
    <property type="entry name" value="DUF6193"/>
    <property type="match status" value="1"/>
</dbReference>